<evidence type="ECO:0000313" key="7">
    <source>
        <dbReference type="Proteomes" id="UP001154282"/>
    </source>
</evidence>
<keyword evidence="2" id="KW-0378">Hydrolase</keyword>
<comment type="caution">
    <text evidence="6">The sequence shown here is derived from an EMBL/GenBank/DDBJ whole genome shotgun (WGS) entry which is preliminary data.</text>
</comment>
<proteinExistence type="inferred from homology"/>
<evidence type="ECO:0000256" key="1">
    <source>
        <dbReference type="ARBA" id="ARBA00010701"/>
    </source>
</evidence>
<keyword evidence="7" id="KW-1185">Reference proteome</keyword>
<comment type="similarity">
    <text evidence="1">Belongs to the AB hydrolase superfamily. Lipase family.</text>
</comment>
<name>A0AAV0NW51_9ROSI</name>
<gene>
    <name evidence="6" type="ORF">LITE_LOCUS35416</name>
</gene>
<feature type="non-terminal residue" evidence="6">
    <location>
        <position position="1"/>
    </location>
</feature>
<dbReference type="PANTHER" id="PTHR31403">
    <property type="entry name" value="PHOSPHOLIPASE A1-IBETA2, CHLOROPLASTIC"/>
    <property type="match status" value="1"/>
</dbReference>
<reference evidence="6" key="1">
    <citation type="submission" date="2022-08" db="EMBL/GenBank/DDBJ databases">
        <authorList>
            <person name="Gutierrez-Valencia J."/>
        </authorList>
    </citation>
    <scope>NUCLEOTIDE SEQUENCE</scope>
</reference>
<protein>
    <submittedName>
        <fullName evidence="6">Uncharacterized protein</fullName>
    </submittedName>
</protein>
<feature type="compositionally biased region" description="Low complexity" evidence="5">
    <location>
        <begin position="20"/>
        <end position="31"/>
    </location>
</feature>
<keyword evidence="3" id="KW-0442">Lipid degradation</keyword>
<dbReference type="GO" id="GO:0004620">
    <property type="term" value="F:phospholipase activity"/>
    <property type="evidence" value="ECO:0007669"/>
    <property type="project" value="TreeGrafter"/>
</dbReference>
<dbReference type="Gene3D" id="3.40.50.1820">
    <property type="entry name" value="alpha/beta hydrolase"/>
    <property type="match status" value="1"/>
</dbReference>
<sequence>SSIPGYLLSPPPGGFPLDLPAAAPANGSNNPQTVADKRNSSRPHKSLARLLEVPYTAFDFIDWGDHMTPTLSPKRDISGWWRELHGIDDWDGLLDPIDPTLRCEILKYDEFASATYDAFDFDPEIWIPPLHVRPIKISPPTTARHSILSHLSHSHRRDSPLLL</sequence>
<feature type="region of interest" description="Disordered" evidence="5">
    <location>
        <begin position="1"/>
        <end position="43"/>
    </location>
</feature>
<dbReference type="GO" id="GO:0016042">
    <property type="term" value="P:lipid catabolic process"/>
    <property type="evidence" value="ECO:0007669"/>
    <property type="project" value="UniProtKB-KW"/>
</dbReference>
<dbReference type="InterPro" id="IPR029058">
    <property type="entry name" value="AB_hydrolase_fold"/>
</dbReference>
<accession>A0AAV0NW51</accession>
<evidence type="ECO:0000256" key="3">
    <source>
        <dbReference type="ARBA" id="ARBA00022963"/>
    </source>
</evidence>
<dbReference type="EMBL" id="CAMGYJ010000008">
    <property type="protein sequence ID" value="CAI0462585.1"/>
    <property type="molecule type" value="Genomic_DNA"/>
</dbReference>
<organism evidence="6 7">
    <name type="scientific">Linum tenue</name>
    <dbReference type="NCBI Taxonomy" id="586396"/>
    <lineage>
        <taxon>Eukaryota</taxon>
        <taxon>Viridiplantae</taxon>
        <taxon>Streptophyta</taxon>
        <taxon>Embryophyta</taxon>
        <taxon>Tracheophyta</taxon>
        <taxon>Spermatophyta</taxon>
        <taxon>Magnoliopsida</taxon>
        <taxon>eudicotyledons</taxon>
        <taxon>Gunneridae</taxon>
        <taxon>Pentapetalae</taxon>
        <taxon>rosids</taxon>
        <taxon>fabids</taxon>
        <taxon>Malpighiales</taxon>
        <taxon>Linaceae</taxon>
        <taxon>Linum</taxon>
    </lineage>
</organism>
<dbReference type="PANTHER" id="PTHR31403:SF11">
    <property type="entry name" value="OS12G0614500 PROTEIN"/>
    <property type="match status" value="1"/>
</dbReference>
<evidence type="ECO:0000256" key="5">
    <source>
        <dbReference type="SAM" id="MobiDB-lite"/>
    </source>
</evidence>
<evidence type="ECO:0000256" key="4">
    <source>
        <dbReference type="ARBA" id="ARBA00023098"/>
    </source>
</evidence>
<evidence type="ECO:0000313" key="6">
    <source>
        <dbReference type="EMBL" id="CAI0462585.1"/>
    </source>
</evidence>
<evidence type="ECO:0000256" key="2">
    <source>
        <dbReference type="ARBA" id="ARBA00022801"/>
    </source>
</evidence>
<dbReference type="Proteomes" id="UP001154282">
    <property type="component" value="Unassembled WGS sequence"/>
</dbReference>
<dbReference type="AlphaFoldDB" id="A0AAV0NW51"/>
<keyword evidence="4" id="KW-0443">Lipid metabolism</keyword>